<organism evidence="3 4">
    <name type="scientific">Amycolatopsis oliviviridis</name>
    <dbReference type="NCBI Taxonomy" id="1471590"/>
    <lineage>
        <taxon>Bacteria</taxon>
        <taxon>Bacillati</taxon>
        <taxon>Actinomycetota</taxon>
        <taxon>Actinomycetes</taxon>
        <taxon>Pseudonocardiales</taxon>
        <taxon>Pseudonocardiaceae</taxon>
        <taxon>Amycolatopsis</taxon>
    </lineage>
</organism>
<feature type="coiled-coil region" evidence="1">
    <location>
        <begin position="107"/>
        <end position="173"/>
    </location>
</feature>
<keyword evidence="4" id="KW-1185">Reference proteome</keyword>
<evidence type="ECO:0000313" key="3">
    <source>
        <dbReference type="EMBL" id="GHH14811.1"/>
    </source>
</evidence>
<reference evidence="4" key="1">
    <citation type="journal article" date="2019" name="Int. J. Syst. Evol. Microbiol.">
        <title>The Global Catalogue of Microorganisms (GCM) 10K type strain sequencing project: providing services to taxonomists for standard genome sequencing and annotation.</title>
        <authorList>
            <consortium name="The Broad Institute Genomics Platform"/>
            <consortium name="The Broad Institute Genome Sequencing Center for Infectious Disease"/>
            <person name="Wu L."/>
            <person name="Ma J."/>
        </authorList>
    </citation>
    <scope>NUCLEOTIDE SEQUENCE [LARGE SCALE GENOMIC DNA]</scope>
    <source>
        <strain evidence="4">CGMCC 4.7683</strain>
    </source>
</reference>
<dbReference type="Proteomes" id="UP000635387">
    <property type="component" value="Unassembled WGS sequence"/>
</dbReference>
<comment type="caution">
    <text evidence="3">The sequence shown here is derived from an EMBL/GenBank/DDBJ whole genome shotgun (WGS) entry which is preliminary data.</text>
</comment>
<feature type="domain" description="Putative endonuclease Z1" evidence="2">
    <location>
        <begin position="465"/>
        <end position="674"/>
    </location>
</feature>
<keyword evidence="1" id="KW-0175">Coiled coil</keyword>
<dbReference type="InterPro" id="IPR027417">
    <property type="entry name" value="P-loop_NTPase"/>
</dbReference>
<evidence type="ECO:0000259" key="2">
    <source>
        <dbReference type="Pfam" id="PF10593"/>
    </source>
</evidence>
<dbReference type="Pfam" id="PF10593">
    <property type="entry name" value="Z1"/>
    <property type="match status" value="1"/>
</dbReference>
<dbReference type="SUPFAM" id="SSF52540">
    <property type="entry name" value="P-loop containing nucleoside triphosphate hydrolases"/>
    <property type="match status" value="1"/>
</dbReference>
<evidence type="ECO:0000313" key="4">
    <source>
        <dbReference type="Proteomes" id="UP000635387"/>
    </source>
</evidence>
<accession>A0ABQ3LFM6</accession>
<dbReference type="RefSeq" id="WP_191254981.1">
    <property type="nucleotide sequence ID" value="NZ_BNAY01000003.1"/>
</dbReference>
<dbReference type="InterPro" id="IPR018310">
    <property type="entry name" value="Put_endonuclease_Z1-dom"/>
</dbReference>
<proteinExistence type="predicted"/>
<evidence type="ECO:0000256" key="1">
    <source>
        <dbReference type="SAM" id="Coils"/>
    </source>
</evidence>
<protein>
    <recommendedName>
        <fullName evidence="2">Putative endonuclease Z1 domain-containing protein</fullName>
    </recommendedName>
</protein>
<gene>
    <name evidence="3" type="ORF">GCM10017790_28540</name>
</gene>
<sequence length="700" mass="76978">MPHTSGHLGPLKPDLPAERTALAVALRAQFAMLLPMSVREYAKKQALQASTVTRYFNGSVLPSEDFINDLVDEVQLRLRAPQLGQSQELLSLLYAAQDAQSGTWGHAKRLQKQAAALRDRLESLELSRQELLEENRKLRNGQYSASESIRQQLRVAQNRIAELELERTVLLARLNGSATAHQPETQATYGGYWRFYRDSLQAQGWSAQAIATADSVATSVLMRLATPSTITPDHRSGLVIGQPGSGRTTAAVGLIAKAIDAGYRLVIVLGGNQNALRRQVQERLDEALPSLPGEPAIIRLTGADLDYSRLGPRLRALEFEKQRPDQPLNSPENLNGTAVRLLVVKKNAAVLRKLNVDLKAAASFAEVPTLVVDLDTDIAQPGSAVGRHVQNLLHILPNAQHVAYSYSPFVNHLASDGLDFIVEMPRPAEYIGPSTFRDAEQDVSGPATSGESAFVRRVDPRERGLVASMDAFVLTGAMKIHRASQVGEVFARHILFVHGPARLDEQDALRSQVAALWKSANYASTESIARLRELYETDVLPVSQVRSTDVQLPSSFDELVPAIKTALTRIGEDPIAHKLGTGADHLWKIFVSNARSASESASEGLTILHLHHCSGIATMLKLSDIWFGFRPHYTDLVRLYIPMPSRPDHDLYADLSNLWQASEEFRTEIGALTNSISLKTKESATQGDNDTIFPDDKIRE</sequence>
<name>A0ABQ3LFM6_9PSEU</name>
<dbReference type="EMBL" id="BNAY01000003">
    <property type="protein sequence ID" value="GHH14811.1"/>
    <property type="molecule type" value="Genomic_DNA"/>
</dbReference>